<comment type="subcellular location">
    <subcellularLocation>
        <location evidence="7">Mitochondrion</location>
    </subcellularLocation>
</comment>
<reference evidence="9 10" key="1">
    <citation type="submission" date="2024-06" db="EMBL/GenBank/DDBJ databases">
        <title>A chromosome-level genome assembly of beet webworm, Loxostege sticticalis.</title>
        <authorList>
            <person name="Zhang Y."/>
        </authorList>
    </citation>
    <scope>NUCLEOTIDE SEQUENCE [LARGE SCALE GENOMIC DNA]</scope>
    <source>
        <strain evidence="9">AQ028</strain>
        <tissue evidence="9">Male pupae</tissue>
    </source>
</reference>
<comment type="similarity">
    <text evidence="7">Belongs to the KAE1 / TsaD family.</text>
</comment>
<keyword evidence="4 7" id="KW-0479">Metal-binding</keyword>
<dbReference type="InterPro" id="IPR017861">
    <property type="entry name" value="KAE1/TsaD"/>
</dbReference>
<dbReference type="InterPro" id="IPR043129">
    <property type="entry name" value="ATPase_NBD"/>
</dbReference>
<keyword evidence="3 7" id="KW-0819">tRNA processing</keyword>
<dbReference type="PANTHER" id="PTHR11735:SF6">
    <property type="entry name" value="TRNA N6-ADENOSINE THREONYLCARBAMOYLTRANSFERASE, MITOCHONDRIAL"/>
    <property type="match status" value="1"/>
</dbReference>
<dbReference type="InterPro" id="IPR000905">
    <property type="entry name" value="Gcp-like_dom"/>
</dbReference>
<dbReference type="Pfam" id="PF00814">
    <property type="entry name" value="TsaD"/>
    <property type="match status" value="1"/>
</dbReference>
<evidence type="ECO:0000256" key="4">
    <source>
        <dbReference type="ARBA" id="ARBA00022723"/>
    </source>
</evidence>
<comment type="cofactor">
    <cofactor evidence="7">
        <name>a divalent metal cation</name>
        <dbReference type="ChEBI" id="CHEBI:60240"/>
    </cofactor>
    <text evidence="7">Binds 1 divalent metal cation per subunit.</text>
</comment>
<sequence length="413" mass="45921">MAFIQSCYSITRQKITNALLTRSVRRMTSNKTVLGIETSCDDTGCAIVNSDGVLQGDALYSQNELHVRYGGVNPLVAYELHRNNIELAVNEALEKASINIENVDAVAVTTKPGMLINLEVGVKYAKYLARISGKPLIPIHHMEAHALAARMYEEIPFPFIVLLISGGHCLLALVQDVDDFLLLGKSLDNPPGEIMDKVARRLKLKNIPEYAKVAGGRAIELAAKKSKNIDLFEFPLPLVRFRDCNFSFSGLKDSAIRKLVKKESEHGVKGDEIIPEVYDLCASFQYAIAEHLAHRTERAIVFCEKKNMIPETNRNIVVSGGVACNDFIFKAIQVIGTKMGYRIFRPPPKLCTDNGIMIAWNGIEKMKKNCNLVKDISFKDIDPIATLGKSYIDEVVKSNLAVKITRLKKCLQI</sequence>
<dbReference type="GO" id="GO:0005739">
    <property type="term" value="C:mitochondrion"/>
    <property type="evidence" value="ECO:0007669"/>
    <property type="project" value="UniProtKB-SubCell"/>
</dbReference>
<dbReference type="GO" id="GO:0046872">
    <property type="term" value="F:metal ion binding"/>
    <property type="evidence" value="ECO:0007669"/>
    <property type="project" value="UniProtKB-KW"/>
</dbReference>
<dbReference type="PRINTS" id="PR00789">
    <property type="entry name" value="OSIALOPTASE"/>
</dbReference>
<evidence type="ECO:0000259" key="8">
    <source>
        <dbReference type="Pfam" id="PF00814"/>
    </source>
</evidence>
<evidence type="ECO:0000256" key="6">
    <source>
        <dbReference type="ARBA" id="ARBA00048117"/>
    </source>
</evidence>
<name>A0ABD0TCX0_LOXSC</name>
<dbReference type="InterPro" id="IPR022450">
    <property type="entry name" value="TsaD"/>
</dbReference>
<comment type="subunit">
    <text evidence="7">Homodimer.</text>
</comment>
<comment type="function">
    <text evidence="7">Required for the formation of a threonylcarbamoyl group on adenosine at position 37 (t(6)A37) in mitochondrial tRNAs that read codons beginning with adenine. Probably involved in the transfer of the threonylcarbamoyl moiety of threonylcarbamoyl-AMP (TC-AMP) to the N6 group of A37. Involved in mitochondrial genome maintenance.</text>
</comment>
<keyword evidence="2 7" id="KW-0808">Transferase</keyword>
<dbReference type="Gene3D" id="3.30.420.40">
    <property type="match status" value="2"/>
</dbReference>
<dbReference type="GO" id="GO:0061711">
    <property type="term" value="F:tRNA N(6)-L-threonylcarbamoyladenine synthase activity"/>
    <property type="evidence" value="ECO:0007669"/>
    <property type="project" value="UniProtKB-EC"/>
</dbReference>
<dbReference type="EMBL" id="JBEDNZ010000007">
    <property type="protein sequence ID" value="KAL0840253.1"/>
    <property type="molecule type" value="Genomic_DNA"/>
</dbReference>
<evidence type="ECO:0000256" key="2">
    <source>
        <dbReference type="ARBA" id="ARBA00022679"/>
    </source>
</evidence>
<evidence type="ECO:0000313" key="10">
    <source>
        <dbReference type="Proteomes" id="UP001549921"/>
    </source>
</evidence>
<comment type="caution">
    <text evidence="9">The sequence shown here is derived from an EMBL/GenBank/DDBJ whole genome shotgun (WGS) entry which is preliminary data.</text>
</comment>
<comment type="catalytic activity">
    <reaction evidence="6 7">
        <text>L-threonylcarbamoyladenylate + adenosine(37) in tRNA = N(6)-L-threonylcarbamoyladenosine(37) in tRNA + AMP + H(+)</text>
        <dbReference type="Rhea" id="RHEA:37059"/>
        <dbReference type="Rhea" id="RHEA-COMP:10162"/>
        <dbReference type="Rhea" id="RHEA-COMP:10163"/>
        <dbReference type="ChEBI" id="CHEBI:15378"/>
        <dbReference type="ChEBI" id="CHEBI:73682"/>
        <dbReference type="ChEBI" id="CHEBI:74411"/>
        <dbReference type="ChEBI" id="CHEBI:74418"/>
        <dbReference type="ChEBI" id="CHEBI:456215"/>
        <dbReference type="EC" id="2.3.1.234"/>
    </reaction>
</comment>
<organism evidence="9 10">
    <name type="scientific">Loxostege sticticalis</name>
    <name type="common">Beet webworm moth</name>
    <dbReference type="NCBI Taxonomy" id="481309"/>
    <lineage>
        <taxon>Eukaryota</taxon>
        <taxon>Metazoa</taxon>
        <taxon>Ecdysozoa</taxon>
        <taxon>Arthropoda</taxon>
        <taxon>Hexapoda</taxon>
        <taxon>Insecta</taxon>
        <taxon>Pterygota</taxon>
        <taxon>Neoptera</taxon>
        <taxon>Endopterygota</taxon>
        <taxon>Lepidoptera</taxon>
        <taxon>Glossata</taxon>
        <taxon>Ditrysia</taxon>
        <taxon>Pyraloidea</taxon>
        <taxon>Crambidae</taxon>
        <taxon>Pyraustinae</taxon>
        <taxon>Loxostege</taxon>
    </lineage>
</organism>
<proteinExistence type="inferred from homology"/>
<evidence type="ECO:0000313" key="9">
    <source>
        <dbReference type="EMBL" id="KAL0840253.1"/>
    </source>
</evidence>
<evidence type="ECO:0000256" key="1">
    <source>
        <dbReference type="ARBA" id="ARBA00012156"/>
    </source>
</evidence>
<gene>
    <name evidence="9" type="ORF">ABMA28_015539</name>
</gene>
<accession>A0ABD0TCX0</accession>
<dbReference type="SUPFAM" id="SSF53067">
    <property type="entry name" value="Actin-like ATPase domain"/>
    <property type="match status" value="1"/>
</dbReference>
<dbReference type="AlphaFoldDB" id="A0ABD0TCX0"/>
<protein>
    <recommendedName>
        <fullName evidence="1">N(6)-L-threonylcarbamoyladenine synthase</fullName>
        <ecNumber evidence="1">2.3.1.234</ecNumber>
    </recommendedName>
</protein>
<dbReference type="GO" id="GO:0002949">
    <property type="term" value="P:tRNA threonylcarbamoyladenosine modification"/>
    <property type="evidence" value="ECO:0007669"/>
    <property type="project" value="UniProtKB-UniRule"/>
</dbReference>
<feature type="domain" description="Gcp-like" evidence="8">
    <location>
        <begin position="58"/>
        <end position="360"/>
    </location>
</feature>
<keyword evidence="7" id="KW-0496">Mitochondrion</keyword>
<evidence type="ECO:0000256" key="7">
    <source>
        <dbReference type="HAMAP-Rule" id="MF_03179"/>
    </source>
</evidence>
<dbReference type="FunFam" id="3.30.420.40:FF:000012">
    <property type="entry name" value="tRNA N6-adenosine threonylcarbamoyltransferase"/>
    <property type="match status" value="1"/>
</dbReference>
<evidence type="ECO:0000256" key="3">
    <source>
        <dbReference type="ARBA" id="ARBA00022694"/>
    </source>
</evidence>
<evidence type="ECO:0000256" key="5">
    <source>
        <dbReference type="ARBA" id="ARBA00023315"/>
    </source>
</evidence>
<dbReference type="CDD" id="cd24134">
    <property type="entry name" value="ASKHA_NBD_OSGEPL1_QRI7_euk"/>
    <property type="match status" value="1"/>
</dbReference>
<dbReference type="HAMAP" id="MF_01445">
    <property type="entry name" value="TsaD"/>
    <property type="match status" value="1"/>
</dbReference>
<dbReference type="Proteomes" id="UP001549921">
    <property type="component" value="Unassembled WGS sequence"/>
</dbReference>
<dbReference type="EC" id="2.3.1.234" evidence="1"/>
<dbReference type="PANTHER" id="PTHR11735">
    <property type="entry name" value="TRNA N6-ADENOSINE THREONYLCARBAMOYLTRANSFERASE"/>
    <property type="match status" value="1"/>
</dbReference>
<dbReference type="NCBIfam" id="TIGR00329">
    <property type="entry name" value="gcp_kae1"/>
    <property type="match status" value="1"/>
</dbReference>
<keyword evidence="5 7" id="KW-0012">Acyltransferase</keyword>